<dbReference type="FunFam" id="3.30.300.30:FF:000010">
    <property type="entry name" value="Enterobactin synthetase component F"/>
    <property type="match status" value="1"/>
</dbReference>
<dbReference type="Pfam" id="PF00668">
    <property type="entry name" value="Condensation"/>
    <property type="match status" value="1"/>
</dbReference>
<dbReference type="FunFam" id="3.40.50.980:FF:000001">
    <property type="entry name" value="Non-ribosomal peptide synthetase"/>
    <property type="match status" value="1"/>
</dbReference>
<dbReference type="SUPFAM" id="SSF47336">
    <property type="entry name" value="ACP-like"/>
    <property type="match status" value="1"/>
</dbReference>
<dbReference type="InterPro" id="IPR000873">
    <property type="entry name" value="AMP-dep_synth/lig_dom"/>
</dbReference>
<dbReference type="InterPro" id="IPR009081">
    <property type="entry name" value="PP-bd_ACP"/>
</dbReference>
<dbReference type="SMART" id="SM00823">
    <property type="entry name" value="PKS_PP"/>
    <property type="match status" value="1"/>
</dbReference>
<dbReference type="Gene3D" id="3.40.50.980">
    <property type="match status" value="2"/>
</dbReference>
<dbReference type="GO" id="GO:0005829">
    <property type="term" value="C:cytosol"/>
    <property type="evidence" value="ECO:0007669"/>
    <property type="project" value="TreeGrafter"/>
</dbReference>
<evidence type="ECO:0000256" key="6">
    <source>
        <dbReference type="SAM" id="MobiDB-lite"/>
    </source>
</evidence>
<dbReference type="SUPFAM" id="SSF52777">
    <property type="entry name" value="CoA-dependent acyltransferases"/>
    <property type="match status" value="2"/>
</dbReference>
<dbReference type="PROSITE" id="PS00012">
    <property type="entry name" value="PHOSPHOPANTETHEINE"/>
    <property type="match status" value="1"/>
</dbReference>
<sequence>MTITPTHHRPGPAPVPRDPAAPQPLSFAQQRMWFAEQLAPGTALQNVPLAVRLTGRLDTAALTEALRRVVARHESLRTSFAVVDATPVQRIAPEAVLTVDHRDLSGLPEAAREKALRGWLDALATTPFELDRAPLVRVGLARLGEDVHVLAATLHHLVADGWSTGVLMRELSAYYAALVGEGPAELPELPLQYADFAIRQRERVESGALDGALDYWREHLADEDAAPLELPTDRPRPEEPGYRGARARRPIPGELVARVGALARSTGATPFMVLLAGYASLLGRITGRGSVVVGTPIAGRNQLETEQLIGLFVNTLALRVDLAGDPEFTELVRRVRKAAIGGFAHQELPFEKIVEARRPDRASHLSPLFQTMFVLQSATGDEFRLPGLDVATVETDTCTARFELQLFVSLRPEGWVATLEYDTDLYDVATADAVLERYLTLLAGAVAEPATRLSRLPVLSPADEQIALELGRSTAEFPVEHCLHQLFEEQARLRPDAVAVRCAGEQISYAELDARADRLAARLRGAGLGPEQLVGLFLERGIDTVVAILGVLKTGAGYVPMDPLYPRPRLARILADARPPVVLVHESLRELLPPYEGRLLDLDDQDAWGPDGPAAPAQAEPRPDNAAYVIYTSGSTGTPKGVHTTHSQVVRMYAAMRAATDAMAFDEHDTWALFHSFAFDVSVVEMWGALLHGGRLVIVPADTIRDIESYRELVCAEGVTVLNQTPSAFAQLSLVDAAHDPAEFPVRTVLFGGEALEPGALRSWFERHGERGPRLVNLYGITETIHVTAREITPADLALAGRSPIGRPMPDQQLYVLDDLLQPVPVGVTGELYVGGAGLARCYFADPHKTADRYVPNPFGRPGERLYKSGDLARISRRGELEYLGRADHQVKIRGYRIETAEIEARLLDHPLVHSAVVVPLESATGELQLYAWATLDAESAAECTADETGAVLRSHLAEQLPGYMVPAAVLVLDALPLTVNGKVDRRALPRPDADQAVAGIEYVAPRTDTERRVAAAWCELLGRERIGVLDNFFDLGGHSLLATQLVFRLREEFGTELPLRTLFAVPTVAGVAEALDGADGRTDGPDLEGDAAVLGDGIAGYPAPAAPGGTDEVLLTGATGFLGAFLLGDLLARTGAVVNCLVRAADEASGRERIERTLRGYGLWRDGWAGRVRPVPGDLGAPRLGLSEADHRRLVADVEAIYHCGAEVNLVFPYEKLRAANVDGTREVLRLATATGRAPVHLVSTVGVFAGAPEDGSVLAESAPTGPSRLLRQGYTQSKWVAEQLVFQARKAGVPVTVHRPGRISGHSGSGACQADDFLWRVVKGCVEAGAVPRDVDVPMNLVPVDYVSATIVEVSRRPEALGGAYHEVNPADVSLGEIFGHLRDFGYRLELLDTDAWLARIRATPENSAFPLLSVFESGSEGGFGYVAFGSDRTRELLDGSGVTCHAPDAELFRTYLSYFASTGYLPNPATAQKDFE</sequence>
<comment type="cofactor">
    <cofactor evidence="1">
        <name>pantetheine 4'-phosphate</name>
        <dbReference type="ChEBI" id="CHEBI:47942"/>
    </cofactor>
</comment>
<comment type="similarity">
    <text evidence="2">Belongs to the ATP-dependent AMP-binding enzyme family.</text>
</comment>
<dbReference type="GO" id="GO:0016874">
    <property type="term" value="F:ligase activity"/>
    <property type="evidence" value="ECO:0007669"/>
    <property type="project" value="UniProtKB-KW"/>
</dbReference>
<dbReference type="InterPro" id="IPR036291">
    <property type="entry name" value="NAD(P)-bd_dom_sf"/>
</dbReference>
<dbReference type="PANTHER" id="PTHR45527:SF1">
    <property type="entry name" value="FATTY ACID SYNTHASE"/>
    <property type="match status" value="1"/>
</dbReference>
<dbReference type="SUPFAM" id="SSF56801">
    <property type="entry name" value="Acetyl-CoA synthetase-like"/>
    <property type="match status" value="1"/>
</dbReference>
<proteinExistence type="inferred from homology"/>
<dbReference type="Gene3D" id="3.30.559.10">
    <property type="entry name" value="Chloramphenicol acetyltransferase-like domain"/>
    <property type="match status" value="1"/>
</dbReference>
<evidence type="ECO:0000256" key="4">
    <source>
        <dbReference type="ARBA" id="ARBA00022553"/>
    </source>
</evidence>
<dbReference type="InterPro" id="IPR010080">
    <property type="entry name" value="Thioester_reductase-like_dom"/>
</dbReference>
<feature type="compositionally biased region" description="Basic and acidic residues" evidence="6">
    <location>
        <begin position="231"/>
        <end position="241"/>
    </location>
</feature>
<evidence type="ECO:0000256" key="1">
    <source>
        <dbReference type="ARBA" id="ARBA00001957"/>
    </source>
</evidence>
<dbReference type="PROSITE" id="PS00455">
    <property type="entry name" value="AMP_BINDING"/>
    <property type="match status" value="1"/>
</dbReference>
<dbReference type="NCBIfam" id="TIGR01746">
    <property type="entry name" value="Thioester-redct"/>
    <property type="match status" value="1"/>
</dbReference>
<dbReference type="InterPro" id="IPR013120">
    <property type="entry name" value="FAR_NAD-bd"/>
</dbReference>
<dbReference type="PANTHER" id="PTHR45527">
    <property type="entry name" value="NONRIBOSOMAL PEPTIDE SYNTHETASE"/>
    <property type="match status" value="1"/>
</dbReference>
<dbReference type="CDD" id="cd19531">
    <property type="entry name" value="LCL_NRPS-like"/>
    <property type="match status" value="1"/>
</dbReference>
<dbReference type="OrthoDB" id="2472181at2"/>
<dbReference type="FunFam" id="1.10.1200.10:FF:000016">
    <property type="entry name" value="Non-ribosomal peptide synthase"/>
    <property type="match status" value="1"/>
</dbReference>
<dbReference type="Pfam" id="PF00501">
    <property type="entry name" value="AMP-binding"/>
    <property type="match status" value="1"/>
</dbReference>
<dbReference type="InterPro" id="IPR029058">
    <property type="entry name" value="AB_hydrolase_fold"/>
</dbReference>
<dbReference type="GO" id="GO:0072330">
    <property type="term" value="P:monocarboxylic acid biosynthetic process"/>
    <property type="evidence" value="ECO:0007669"/>
    <property type="project" value="UniProtKB-ARBA"/>
</dbReference>
<evidence type="ECO:0000259" key="7">
    <source>
        <dbReference type="PROSITE" id="PS50075"/>
    </source>
</evidence>
<dbReference type="GO" id="GO:0008610">
    <property type="term" value="P:lipid biosynthetic process"/>
    <property type="evidence" value="ECO:0007669"/>
    <property type="project" value="UniProtKB-ARBA"/>
</dbReference>
<dbReference type="SUPFAM" id="SSF51735">
    <property type="entry name" value="NAD(P)-binding Rossmann-fold domains"/>
    <property type="match status" value="1"/>
</dbReference>
<dbReference type="Gene3D" id="2.30.38.10">
    <property type="entry name" value="Luciferase, Domain 3"/>
    <property type="match status" value="1"/>
</dbReference>
<comment type="caution">
    <text evidence="8">The sequence shown here is derived from an EMBL/GenBank/DDBJ whole genome shotgun (WGS) entry which is preliminary data.</text>
</comment>
<dbReference type="GO" id="GO:0031177">
    <property type="term" value="F:phosphopantetheine binding"/>
    <property type="evidence" value="ECO:0007669"/>
    <property type="project" value="InterPro"/>
</dbReference>
<dbReference type="FunFam" id="2.30.38.10:FF:000001">
    <property type="entry name" value="Non-ribosomal peptide synthetase PvdI"/>
    <property type="match status" value="1"/>
</dbReference>
<keyword evidence="3" id="KW-0596">Phosphopantetheine</keyword>
<accession>A0A6N7KY89</accession>
<feature type="compositionally biased region" description="Basic residues" evidence="6">
    <location>
        <begin position="1"/>
        <end position="10"/>
    </location>
</feature>
<evidence type="ECO:0000313" key="8">
    <source>
        <dbReference type="EMBL" id="MQS14934.1"/>
    </source>
</evidence>
<dbReference type="GO" id="GO:0017000">
    <property type="term" value="P:antibiotic biosynthetic process"/>
    <property type="evidence" value="ECO:0007669"/>
    <property type="project" value="UniProtKB-ARBA"/>
</dbReference>
<keyword evidence="9" id="KW-1185">Reference proteome</keyword>
<dbReference type="Pfam" id="PF00550">
    <property type="entry name" value="PP-binding"/>
    <property type="match status" value="1"/>
</dbReference>
<keyword evidence="5" id="KW-0436">Ligase</keyword>
<evidence type="ECO:0000256" key="2">
    <source>
        <dbReference type="ARBA" id="ARBA00006432"/>
    </source>
</evidence>
<dbReference type="CDD" id="cd17643">
    <property type="entry name" value="A_NRPS_Cytc1-like"/>
    <property type="match status" value="1"/>
</dbReference>
<reference evidence="8 9" key="1">
    <citation type="submission" date="2019-09" db="EMBL/GenBank/DDBJ databases">
        <title>Genome Sequences of Streptomyces kaniharaensis ATCC 21070.</title>
        <authorList>
            <person name="Zhu W."/>
            <person name="De Crecy-Lagard V."/>
            <person name="Richards N.G."/>
        </authorList>
    </citation>
    <scope>NUCLEOTIDE SEQUENCE [LARGE SCALE GENOMIC DNA]</scope>
    <source>
        <strain evidence="8 9">SF-557</strain>
    </source>
</reference>
<dbReference type="InterPro" id="IPR020845">
    <property type="entry name" value="AMP-binding_CS"/>
</dbReference>
<dbReference type="InterPro" id="IPR010071">
    <property type="entry name" value="AA_adenyl_dom"/>
</dbReference>
<evidence type="ECO:0000256" key="5">
    <source>
        <dbReference type="ARBA" id="ARBA00022598"/>
    </source>
</evidence>
<dbReference type="Gene3D" id="3.40.50.1820">
    <property type="entry name" value="alpha/beta hydrolase"/>
    <property type="match status" value="1"/>
</dbReference>
<dbReference type="NCBIfam" id="TIGR01733">
    <property type="entry name" value="AA-adenyl-dom"/>
    <property type="match status" value="1"/>
</dbReference>
<dbReference type="Gene3D" id="3.30.300.30">
    <property type="match status" value="1"/>
</dbReference>
<dbReference type="Gene3D" id="3.40.50.720">
    <property type="entry name" value="NAD(P)-binding Rossmann-like Domain"/>
    <property type="match status" value="1"/>
</dbReference>
<dbReference type="Pfam" id="PF07993">
    <property type="entry name" value="NAD_binding_4"/>
    <property type="match status" value="1"/>
</dbReference>
<dbReference type="InterPro" id="IPR023213">
    <property type="entry name" value="CAT-like_dom_sf"/>
</dbReference>
<dbReference type="RefSeq" id="WP_153464196.1">
    <property type="nucleotide sequence ID" value="NZ_WBOF01000001.1"/>
</dbReference>
<dbReference type="PROSITE" id="PS50075">
    <property type="entry name" value="CARRIER"/>
    <property type="match status" value="1"/>
</dbReference>
<dbReference type="CDD" id="cd05235">
    <property type="entry name" value="SDR_e1"/>
    <property type="match status" value="1"/>
</dbReference>
<dbReference type="GO" id="GO:0044550">
    <property type="term" value="P:secondary metabolite biosynthetic process"/>
    <property type="evidence" value="ECO:0007669"/>
    <property type="project" value="UniProtKB-ARBA"/>
</dbReference>
<dbReference type="Proteomes" id="UP000450000">
    <property type="component" value="Unassembled WGS sequence"/>
</dbReference>
<gene>
    <name evidence="8" type="ORF">F7Q99_22385</name>
</gene>
<dbReference type="PIRSF" id="PIRSF001617">
    <property type="entry name" value="Alpha-AR"/>
    <property type="match status" value="1"/>
</dbReference>
<feature type="domain" description="Carrier" evidence="7">
    <location>
        <begin position="1005"/>
        <end position="1080"/>
    </location>
</feature>
<keyword evidence="4" id="KW-0597">Phosphoprotein</keyword>
<evidence type="ECO:0000313" key="9">
    <source>
        <dbReference type="Proteomes" id="UP000450000"/>
    </source>
</evidence>
<feature type="region of interest" description="Disordered" evidence="6">
    <location>
        <begin position="1"/>
        <end position="22"/>
    </location>
</feature>
<organism evidence="8 9">
    <name type="scientific">Streptomyces kaniharaensis</name>
    <dbReference type="NCBI Taxonomy" id="212423"/>
    <lineage>
        <taxon>Bacteria</taxon>
        <taxon>Bacillati</taxon>
        <taxon>Actinomycetota</taxon>
        <taxon>Actinomycetes</taxon>
        <taxon>Kitasatosporales</taxon>
        <taxon>Streptomycetaceae</taxon>
        <taxon>Streptomyces</taxon>
    </lineage>
</organism>
<dbReference type="InterPro" id="IPR006162">
    <property type="entry name" value="Ppantetheine_attach_site"/>
</dbReference>
<dbReference type="EMBL" id="WBOF01000001">
    <property type="protein sequence ID" value="MQS14934.1"/>
    <property type="molecule type" value="Genomic_DNA"/>
</dbReference>
<dbReference type="InterPro" id="IPR025110">
    <property type="entry name" value="AMP-bd_C"/>
</dbReference>
<name>A0A6N7KY89_9ACTN</name>
<dbReference type="GO" id="GO:0043041">
    <property type="term" value="P:amino acid activation for nonribosomal peptide biosynthetic process"/>
    <property type="evidence" value="ECO:0007669"/>
    <property type="project" value="TreeGrafter"/>
</dbReference>
<dbReference type="FunFam" id="3.40.50.12780:FF:000012">
    <property type="entry name" value="Non-ribosomal peptide synthetase"/>
    <property type="match status" value="1"/>
</dbReference>
<dbReference type="Pfam" id="PF13193">
    <property type="entry name" value="AMP-binding_C"/>
    <property type="match status" value="1"/>
</dbReference>
<feature type="region of interest" description="Disordered" evidence="6">
    <location>
        <begin position="226"/>
        <end position="246"/>
    </location>
</feature>
<dbReference type="InterPro" id="IPR020806">
    <property type="entry name" value="PKS_PP-bd"/>
</dbReference>
<protein>
    <submittedName>
        <fullName evidence="8">Amino acid adenylation domain-containing protein</fullName>
    </submittedName>
</protein>
<evidence type="ECO:0000256" key="3">
    <source>
        <dbReference type="ARBA" id="ARBA00022450"/>
    </source>
</evidence>
<dbReference type="Gene3D" id="3.30.559.30">
    <property type="entry name" value="Nonribosomal peptide synthetase, condensation domain"/>
    <property type="match status" value="1"/>
</dbReference>
<dbReference type="InterPro" id="IPR045851">
    <property type="entry name" value="AMP-bd_C_sf"/>
</dbReference>
<feature type="compositionally biased region" description="Pro residues" evidence="6">
    <location>
        <begin position="11"/>
        <end position="22"/>
    </location>
</feature>
<dbReference type="InterPro" id="IPR001242">
    <property type="entry name" value="Condensation_dom"/>
</dbReference>
<dbReference type="InterPro" id="IPR036736">
    <property type="entry name" value="ACP-like_sf"/>
</dbReference>